<keyword evidence="3 5" id="KW-1133">Transmembrane helix</keyword>
<evidence type="ECO:0000256" key="2">
    <source>
        <dbReference type="ARBA" id="ARBA00022692"/>
    </source>
</evidence>
<dbReference type="InterPro" id="IPR000849">
    <property type="entry name" value="Sugar_P_transporter"/>
</dbReference>
<evidence type="ECO:0000313" key="7">
    <source>
        <dbReference type="EMBL" id="GAA0878532.1"/>
    </source>
</evidence>
<dbReference type="InterPro" id="IPR036259">
    <property type="entry name" value="MFS_trans_sf"/>
</dbReference>
<sequence>MKKTNKIIDNAARELPVSPANAKPVDTAVKVGSFRWRICALLFFATTINYIDRQVLGILAPQLQSEMNWTEVQYGYIITAFQFAYALGFLIMGNIMDRFGARKGFSFAVVLWSFAAMLHAAASSALTFGFARFGLGIGEAGNFPAAIKTVSEWFPKKERSLAIGIFNSGANIGAIVAPLAVPFIALRFGWEWAFIITGALGFIWLAFWLATYKKPEDHPKITKAELDFIQSDSEEPVERIPWLKLFPHRQTWAFALAKFMTDPIWWFYLYWLPKYLNTSHGLTLDKIGLPLVAIYVLSDLGSVAGGWLSSFLINKGWSVNSARKTTMLICALAVLPIFFTSQTANLWIAVGLISLATAAHQGWSANLFTLVSDMFPKNAVGSVVGIGGMCGAVGGMLIATATGYLLDKTESYVPLFIISSVSYLLALLLIQVLAPKLKPMRPQ</sequence>
<organism evidence="7 8">
    <name type="scientific">Algoriphagus jejuensis</name>
    <dbReference type="NCBI Taxonomy" id="419934"/>
    <lineage>
        <taxon>Bacteria</taxon>
        <taxon>Pseudomonadati</taxon>
        <taxon>Bacteroidota</taxon>
        <taxon>Cytophagia</taxon>
        <taxon>Cytophagales</taxon>
        <taxon>Cyclobacteriaceae</taxon>
        <taxon>Algoriphagus</taxon>
    </lineage>
</organism>
<protein>
    <submittedName>
        <fullName evidence="7">MFS transporter</fullName>
    </submittedName>
</protein>
<proteinExistence type="predicted"/>
<reference evidence="8" key="1">
    <citation type="journal article" date="2019" name="Int. J. Syst. Evol. Microbiol.">
        <title>The Global Catalogue of Microorganisms (GCM) 10K type strain sequencing project: providing services to taxonomists for standard genome sequencing and annotation.</title>
        <authorList>
            <consortium name="The Broad Institute Genomics Platform"/>
            <consortium name="The Broad Institute Genome Sequencing Center for Infectious Disease"/>
            <person name="Wu L."/>
            <person name="Ma J."/>
        </authorList>
    </citation>
    <scope>NUCLEOTIDE SEQUENCE [LARGE SCALE GENOMIC DNA]</scope>
    <source>
        <strain evidence="8">JCM 16112</strain>
    </source>
</reference>
<dbReference type="RefSeq" id="WP_343850018.1">
    <property type="nucleotide sequence ID" value="NZ_BAAAFI010000006.1"/>
</dbReference>
<dbReference type="InterPro" id="IPR011701">
    <property type="entry name" value="MFS"/>
</dbReference>
<evidence type="ECO:0000256" key="4">
    <source>
        <dbReference type="ARBA" id="ARBA00023136"/>
    </source>
</evidence>
<gene>
    <name evidence="7" type="ORF">GCM10009119_15000</name>
</gene>
<keyword evidence="2 5" id="KW-0812">Transmembrane</keyword>
<feature type="transmembrane region" description="Helical" evidence="5">
    <location>
        <begin position="292"/>
        <end position="313"/>
    </location>
</feature>
<feature type="transmembrane region" description="Helical" evidence="5">
    <location>
        <begin position="105"/>
        <end position="128"/>
    </location>
</feature>
<dbReference type="PIRSF" id="PIRSF002808">
    <property type="entry name" value="Hexose_phosphate_transp"/>
    <property type="match status" value="1"/>
</dbReference>
<name>A0ABP3YCB1_9BACT</name>
<evidence type="ECO:0000256" key="3">
    <source>
        <dbReference type="ARBA" id="ARBA00022989"/>
    </source>
</evidence>
<dbReference type="PANTHER" id="PTHR11662:SF285">
    <property type="entry name" value="HEXURONATE TRANSPORTER"/>
    <property type="match status" value="1"/>
</dbReference>
<feature type="transmembrane region" description="Helical" evidence="5">
    <location>
        <begin position="412"/>
        <end position="434"/>
    </location>
</feature>
<feature type="domain" description="Major facilitator superfamily (MFS) profile" evidence="6">
    <location>
        <begin position="38"/>
        <end position="438"/>
    </location>
</feature>
<comment type="caution">
    <text evidence="7">The sequence shown here is derived from an EMBL/GenBank/DDBJ whole genome shotgun (WGS) entry which is preliminary data.</text>
</comment>
<dbReference type="PROSITE" id="PS50850">
    <property type="entry name" value="MFS"/>
    <property type="match status" value="1"/>
</dbReference>
<feature type="transmembrane region" description="Helical" evidence="5">
    <location>
        <begin position="72"/>
        <end position="93"/>
    </location>
</feature>
<feature type="transmembrane region" description="Helical" evidence="5">
    <location>
        <begin position="325"/>
        <end position="341"/>
    </location>
</feature>
<evidence type="ECO:0000259" key="6">
    <source>
        <dbReference type="PROSITE" id="PS50850"/>
    </source>
</evidence>
<dbReference type="Pfam" id="PF07690">
    <property type="entry name" value="MFS_1"/>
    <property type="match status" value="1"/>
</dbReference>
<feature type="transmembrane region" description="Helical" evidence="5">
    <location>
        <begin position="383"/>
        <end position="406"/>
    </location>
</feature>
<evidence type="ECO:0000313" key="8">
    <source>
        <dbReference type="Proteomes" id="UP001500469"/>
    </source>
</evidence>
<feature type="transmembrane region" description="Helical" evidence="5">
    <location>
        <begin position="252"/>
        <end position="272"/>
    </location>
</feature>
<dbReference type="PANTHER" id="PTHR11662">
    <property type="entry name" value="SOLUTE CARRIER FAMILY 17"/>
    <property type="match status" value="1"/>
</dbReference>
<dbReference type="Gene3D" id="1.20.1250.20">
    <property type="entry name" value="MFS general substrate transporter like domains"/>
    <property type="match status" value="2"/>
</dbReference>
<feature type="transmembrane region" description="Helical" evidence="5">
    <location>
        <begin position="192"/>
        <end position="210"/>
    </location>
</feature>
<accession>A0ABP3YCB1</accession>
<dbReference type="InterPro" id="IPR050382">
    <property type="entry name" value="MFS_Na/Anion_cotransporter"/>
</dbReference>
<evidence type="ECO:0000256" key="1">
    <source>
        <dbReference type="ARBA" id="ARBA00004141"/>
    </source>
</evidence>
<dbReference type="CDD" id="cd17319">
    <property type="entry name" value="MFS_ExuT_GudP_like"/>
    <property type="match status" value="1"/>
</dbReference>
<keyword evidence="8" id="KW-1185">Reference proteome</keyword>
<dbReference type="SUPFAM" id="SSF103473">
    <property type="entry name" value="MFS general substrate transporter"/>
    <property type="match status" value="1"/>
</dbReference>
<dbReference type="InterPro" id="IPR020846">
    <property type="entry name" value="MFS_dom"/>
</dbReference>
<comment type="subcellular location">
    <subcellularLocation>
        <location evidence="1">Membrane</location>
        <topology evidence="1">Multi-pass membrane protein</topology>
    </subcellularLocation>
</comment>
<dbReference type="Proteomes" id="UP001500469">
    <property type="component" value="Unassembled WGS sequence"/>
</dbReference>
<evidence type="ECO:0000256" key="5">
    <source>
        <dbReference type="SAM" id="Phobius"/>
    </source>
</evidence>
<dbReference type="EMBL" id="BAAAFI010000006">
    <property type="protein sequence ID" value="GAA0878532.1"/>
    <property type="molecule type" value="Genomic_DNA"/>
</dbReference>
<keyword evidence="4 5" id="KW-0472">Membrane</keyword>
<feature type="transmembrane region" description="Helical" evidence="5">
    <location>
        <begin position="161"/>
        <end position="186"/>
    </location>
</feature>